<proteinExistence type="predicted"/>
<evidence type="ECO:0000313" key="1">
    <source>
        <dbReference type="EMBL" id="KJX94929.1"/>
    </source>
</evidence>
<sequence length="127" mass="14647">MPDHMRMLFPEDFLTNARFAATKPIRDCLLSIYAKLPYHAGFIFARMMDPLFVAGLSVENHMGIIERLFVDYGFADLLEELNSLFLDGERYKFLVFDSSLFPGTKAIWVKMEGSWKFGVTMGPEYTE</sequence>
<dbReference type="Proteomes" id="UP000033647">
    <property type="component" value="Unassembled WGS sequence"/>
</dbReference>
<reference evidence="1 2" key="1">
    <citation type="submission" date="2015-03" db="EMBL/GenBank/DDBJ databases">
        <title>RNA-seq based gene annotation and comparative genomics of four Zymoseptoria species reveal species-specific pathogenicity related genes and transposable element activity.</title>
        <authorList>
            <person name="Grandaubert J."/>
            <person name="Bhattacharyya A."/>
            <person name="Stukenbrock E.H."/>
        </authorList>
    </citation>
    <scope>NUCLEOTIDE SEQUENCE [LARGE SCALE GENOMIC DNA]</scope>
    <source>
        <strain evidence="1 2">Zb18110</strain>
    </source>
</reference>
<comment type="caution">
    <text evidence="1">The sequence shown here is derived from an EMBL/GenBank/DDBJ whole genome shotgun (WGS) entry which is preliminary data.</text>
</comment>
<accession>A0A0F4GC76</accession>
<organism evidence="1 2">
    <name type="scientific">Zymoseptoria brevis</name>
    <dbReference type="NCBI Taxonomy" id="1047168"/>
    <lineage>
        <taxon>Eukaryota</taxon>
        <taxon>Fungi</taxon>
        <taxon>Dikarya</taxon>
        <taxon>Ascomycota</taxon>
        <taxon>Pezizomycotina</taxon>
        <taxon>Dothideomycetes</taxon>
        <taxon>Dothideomycetidae</taxon>
        <taxon>Mycosphaerellales</taxon>
        <taxon>Mycosphaerellaceae</taxon>
        <taxon>Zymoseptoria</taxon>
    </lineage>
</organism>
<protein>
    <submittedName>
        <fullName evidence="1">Uncharacterized protein</fullName>
    </submittedName>
</protein>
<evidence type="ECO:0000313" key="2">
    <source>
        <dbReference type="Proteomes" id="UP000033647"/>
    </source>
</evidence>
<keyword evidence="2" id="KW-1185">Reference proteome</keyword>
<name>A0A0F4GC76_9PEZI</name>
<dbReference type="EMBL" id="LAFY01004108">
    <property type="protein sequence ID" value="KJX94929.1"/>
    <property type="molecule type" value="Genomic_DNA"/>
</dbReference>
<gene>
    <name evidence="1" type="ORF">TI39_contig4149g00008</name>
</gene>
<dbReference type="AlphaFoldDB" id="A0A0F4GC76"/>